<dbReference type="EMBL" id="JBJVNI010000002">
    <property type="protein sequence ID" value="MFM9607635.1"/>
    <property type="molecule type" value="Genomic_DNA"/>
</dbReference>
<keyword evidence="2" id="KW-1185">Reference proteome</keyword>
<protein>
    <submittedName>
        <fullName evidence="1">Recombinase family protein</fullName>
    </submittedName>
</protein>
<evidence type="ECO:0000313" key="1">
    <source>
        <dbReference type="EMBL" id="MFM9607635.1"/>
    </source>
</evidence>
<reference evidence="1 2" key="1">
    <citation type="submission" date="2024-12" db="EMBL/GenBank/DDBJ databases">
        <title>Forecasting of Potato common scab and diversities of Pathogenic streptomyces spp. in china.</title>
        <authorList>
            <person name="Handique U."/>
            <person name="Wu J."/>
        </authorList>
    </citation>
    <scope>NUCLEOTIDE SEQUENCE [LARGE SCALE GENOMIC DNA]</scope>
    <source>
        <strain evidence="1 2">ZRIMU1530</strain>
    </source>
</reference>
<proteinExistence type="predicted"/>
<dbReference type="Proteomes" id="UP001631957">
    <property type="component" value="Unassembled WGS sequence"/>
</dbReference>
<evidence type="ECO:0000313" key="2">
    <source>
        <dbReference type="Proteomes" id="UP001631957"/>
    </source>
</evidence>
<name>A0ABW9HL76_9ACTN</name>
<sequence length="104" mass="11741">MKPLIFGYMRVPDDMSDEEVKRKQDGMTVYAEANGFALATVYFEFADGRVDAFAETVEAILRAESHHLLVPSYRDLAFSRALQDAMILTAEHARVEVVSLEERA</sequence>
<dbReference type="RefSeq" id="WP_055720919.1">
    <property type="nucleotide sequence ID" value="NZ_JBJVNI010000002.1"/>
</dbReference>
<accession>A0ABW9HL76</accession>
<organism evidence="1 2">
    <name type="scientific">Streptomyces niveiscabiei</name>
    <dbReference type="NCBI Taxonomy" id="164115"/>
    <lineage>
        <taxon>Bacteria</taxon>
        <taxon>Bacillati</taxon>
        <taxon>Actinomycetota</taxon>
        <taxon>Actinomycetes</taxon>
        <taxon>Kitasatosporales</taxon>
        <taxon>Streptomycetaceae</taxon>
        <taxon>Streptomyces</taxon>
    </lineage>
</organism>
<gene>
    <name evidence="1" type="ORF">ACKI18_02805</name>
</gene>
<comment type="caution">
    <text evidence="1">The sequence shown here is derived from an EMBL/GenBank/DDBJ whole genome shotgun (WGS) entry which is preliminary data.</text>
</comment>